<name>A0ABS6K5N4_9FIRM</name>
<comment type="function">
    <text evidence="6">Catalyzes the transfer of a lysyl group from L-lysyl-tRNA(Lys) to membrane-bound phosphatidylglycerol (PG), which produces lysylphosphatidylglycerol (LPG), a major component of the bacterial membrane with a positive net charge. LPG synthesis contributes to bacterial virulence as it is involved in the resistance mechanism against cationic antimicrobial peptides (CAMP) produces by the host's immune system (defensins, cathelicidins) and by the competing microorganisms.</text>
</comment>
<evidence type="ECO:0000256" key="3">
    <source>
        <dbReference type="ARBA" id="ARBA00022692"/>
    </source>
</evidence>
<evidence type="ECO:0000313" key="7">
    <source>
        <dbReference type="EMBL" id="MBU9725793.1"/>
    </source>
</evidence>
<keyword evidence="4" id="KW-1133">Transmembrane helix</keyword>
<protein>
    <recommendedName>
        <fullName evidence="6">Phosphatidylglycerol lysyltransferase</fullName>
        <ecNumber evidence="6">2.3.2.3</ecNumber>
    </recommendedName>
    <alternativeName>
        <fullName evidence="6">Lysylphosphatidylglycerol synthase</fullName>
    </alternativeName>
</protein>
<dbReference type="EC" id="2.3.2.3" evidence="6"/>
<dbReference type="Proteomes" id="UP001314681">
    <property type="component" value="Unassembled WGS sequence"/>
</dbReference>
<comment type="catalytic activity">
    <reaction evidence="6">
        <text>L-lysyl-tRNA(Lys) + a 1,2-diacyl-sn-glycero-3-phospho-(1'-sn-glycerol) = a 1,2-diacyl-sn-glycero-3-phospho-1'-(3'-O-L-lysyl)-sn-glycerol + tRNA(Lys)</text>
        <dbReference type="Rhea" id="RHEA:10668"/>
        <dbReference type="Rhea" id="RHEA-COMP:9696"/>
        <dbReference type="Rhea" id="RHEA-COMP:9697"/>
        <dbReference type="ChEBI" id="CHEBI:64716"/>
        <dbReference type="ChEBI" id="CHEBI:75792"/>
        <dbReference type="ChEBI" id="CHEBI:78442"/>
        <dbReference type="ChEBI" id="CHEBI:78529"/>
        <dbReference type="EC" id="2.3.2.3"/>
    </reaction>
</comment>
<keyword evidence="8" id="KW-1185">Reference proteome</keyword>
<dbReference type="InterPro" id="IPR022791">
    <property type="entry name" value="L-PG_synthase/AglD"/>
</dbReference>
<organism evidence="7 8">
    <name type="scientific">Diplocloster modestus</name>
    <dbReference type="NCBI Taxonomy" id="2850322"/>
    <lineage>
        <taxon>Bacteria</taxon>
        <taxon>Bacillati</taxon>
        <taxon>Bacillota</taxon>
        <taxon>Clostridia</taxon>
        <taxon>Lachnospirales</taxon>
        <taxon>Lachnospiraceae</taxon>
        <taxon>Diplocloster</taxon>
    </lineage>
</organism>
<evidence type="ECO:0000256" key="6">
    <source>
        <dbReference type="RuleBase" id="RU363042"/>
    </source>
</evidence>
<evidence type="ECO:0000256" key="1">
    <source>
        <dbReference type="ARBA" id="ARBA00004651"/>
    </source>
</evidence>
<sequence>MLICIVIIILLILICTRENFYRFICKGICRLESLSKWADRAIQWKQQVDALHMGARDLLHTPNIILVGVGINAIKLMGLYSIPYLCIRAIGIDYFSLIQIQTLSALAHVISNALPNIAGMGSVEAAFLLLFSCYMDAADVSSVLVLYRLSTYFVPFLLSAFVTEKIGLRLYTRERSNTSMHTSNQGEEHGIS</sequence>
<evidence type="ECO:0000256" key="5">
    <source>
        <dbReference type="ARBA" id="ARBA00023136"/>
    </source>
</evidence>
<dbReference type="EMBL" id="JAHQCX010000004">
    <property type="protein sequence ID" value="MBU9725793.1"/>
    <property type="molecule type" value="Genomic_DNA"/>
</dbReference>
<dbReference type="RefSeq" id="WP_158350011.1">
    <property type="nucleotide sequence ID" value="NZ_JAHQCX010000004.1"/>
</dbReference>
<accession>A0ABS6K5N4</accession>
<comment type="subcellular location">
    <subcellularLocation>
        <location evidence="1 6">Cell membrane</location>
        <topology evidence="1 6">Multi-pass membrane protein</topology>
    </subcellularLocation>
</comment>
<gene>
    <name evidence="6" type="primary">mprF</name>
    <name evidence="7" type="ORF">KTH90_07180</name>
</gene>
<comment type="similarity">
    <text evidence="6">Belongs to the LPG synthase family.</text>
</comment>
<evidence type="ECO:0000256" key="2">
    <source>
        <dbReference type="ARBA" id="ARBA00022475"/>
    </source>
</evidence>
<comment type="caution">
    <text evidence="7">The sequence shown here is derived from an EMBL/GenBank/DDBJ whole genome shotgun (WGS) entry which is preliminary data.</text>
</comment>
<dbReference type="Pfam" id="PF03706">
    <property type="entry name" value="LPG_synthase_TM"/>
    <property type="match status" value="1"/>
</dbReference>
<keyword evidence="3" id="KW-0812">Transmembrane</keyword>
<keyword evidence="6" id="KW-0808">Transferase</keyword>
<evidence type="ECO:0000256" key="4">
    <source>
        <dbReference type="ARBA" id="ARBA00022989"/>
    </source>
</evidence>
<reference evidence="7 8" key="1">
    <citation type="submission" date="2021-06" db="EMBL/GenBank/DDBJ databases">
        <title>Description of novel taxa of the family Lachnospiraceae.</title>
        <authorList>
            <person name="Chaplin A.V."/>
            <person name="Sokolova S.R."/>
            <person name="Pikina A.P."/>
            <person name="Korzhanova M."/>
            <person name="Belova V."/>
            <person name="Korostin D."/>
            <person name="Efimov B.A."/>
        </authorList>
    </citation>
    <scope>NUCLEOTIDE SEQUENCE [LARGE SCALE GENOMIC DNA]</scope>
    <source>
        <strain evidence="7 8">ASD4241</strain>
    </source>
</reference>
<keyword evidence="5" id="KW-0472">Membrane</keyword>
<keyword evidence="6" id="KW-0046">Antibiotic resistance</keyword>
<evidence type="ECO:0000313" key="8">
    <source>
        <dbReference type="Proteomes" id="UP001314681"/>
    </source>
</evidence>
<keyword evidence="2" id="KW-1003">Cell membrane</keyword>
<keyword evidence="6" id="KW-0443">Lipid metabolism</keyword>
<proteinExistence type="inferred from homology"/>